<keyword evidence="3" id="KW-0410">Iron transport</keyword>
<dbReference type="GO" id="GO:0033573">
    <property type="term" value="C:high-affinity iron permease complex"/>
    <property type="evidence" value="ECO:0007669"/>
    <property type="project" value="InterPro"/>
</dbReference>
<dbReference type="GO" id="GO:0015093">
    <property type="term" value="F:ferrous iron transmembrane transporter activity"/>
    <property type="evidence" value="ECO:0007669"/>
    <property type="project" value="TreeGrafter"/>
</dbReference>
<accession>A0A4P6XMA7</accession>
<sequence>MSFLDEYFSVQVFFIVLRETIELAIIVSVLLAFANKSLEPVTHEQKNSATEINSEQIEEQNAARGIELHKLKFQIWAGGICGFLACLVVGAVILTVFYVIGNDLWSKTEHYWEGGFSVLASVIISIMGVKILRVTRLQEKWKKKLGHVMKSYNLKDATAKAAWTERNAMFILPFVTTLREGLEAIVFVGGIGINENTSVWSIINAAIVAMAIGSAVGIALYRSGNTLSLQVFLIVSTCFLYLVAAGLFSKGIWNFELQRFIDMCGGVDVSETGHGPGSYDIRTSVWHVNCCNGEMAEDGVFWMLFTAVFGWTNSATYGSVFGYILYWFAVVLVFNSLRYEERYGRLPIVPLSWQKRRIQKRQYLAMLPDGSTEPRESVDSINSTTPLRQSQC</sequence>
<keyword evidence="10" id="KW-1185">Reference proteome</keyword>
<feature type="transmembrane region" description="Helical" evidence="8">
    <location>
        <begin position="170"/>
        <end position="193"/>
    </location>
</feature>
<keyword evidence="4 8" id="KW-0812">Transmembrane</keyword>
<comment type="similarity">
    <text evidence="2">Belongs to the oxidase-dependent Fe transporter (OFeT) (TC 9.A.10.1) family.</text>
</comment>
<comment type="subcellular location">
    <subcellularLocation>
        <location evidence="1">Membrane</location>
        <topology evidence="1">Multi-pass membrane protein</topology>
    </subcellularLocation>
</comment>
<proteinExistence type="inferred from homology"/>
<feature type="transmembrane region" description="Helical" evidence="8">
    <location>
        <begin position="227"/>
        <end position="248"/>
    </location>
</feature>
<evidence type="ECO:0000256" key="1">
    <source>
        <dbReference type="ARBA" id="ARBA00004141"/>
    </source>
</evidence>
<dbReference type="PANTHER" id="PTHR31632">
    <property type="entry name" value="IRON TRANSPORTER FTH1"/>
    <property type="match status" value="1"/>
</dbReference>
<feature type="transmembrane region" description="Helical" evidence="8">
    <location>
        <begin position="75"/>
        <end position="100"/>
    </location>
</feature>
<gene>
    <name evidence="9" type="primary">MPUL0B03370</name>
    <name evidence="9" type="ORF">METSCH_B03370</name>
</gene>
<feature type="transmembrane region" description="Helical" evidence="8">
    <location>
        <begin position="12"/>
        <end position="34"/>
    </location>
</feature>
<dbReference type="Proteomes" id="UP000292447">
    <property type="component" value="Chromosome II"/>
</dbReference>
<dbReference type="InterPro" id="IPR004923">
    <property type="entry name" value="FTR1/Fip1/EfeU"/>
</dbReference>
<dbReference type="EMBL" id="CP034457">
    <property type="protein sequence ID" value="QBM87138.1"/>
    <property type="molecule type" value="Genomic_DNA"/>
</dbReference>
<evidence type="ECO:0000256" key="7">
    <source>
        <dbReference type="SAM" id="MobiDB-lite"/>
    </source>
</evidence>
<keyword evidence="3" id="KW-0813">Transport</keyword>
<evidence type="ECO:0000256" key="4">
    <source>
        <dbReference type="ARBA" id="ARBA00022692"/>
    </source>
</evidence>
<feature type="transmembrane region" description="Helical" evidence="8">
    <location>
        <begin position="112"/>
        <end position="132"/>
    </location>
</feature>
<evidence type="ECO:0000313" key="9">
    <source>
        <dbReference type="EMBL" id="QBM87138.1"/>
    </source>
</evidence>
<evidence type="ECO:0000256" key="3">
    <source>
        <dbReference type="ARBA" id="ARBA00022496"/>
    </source>
</evidence>
<keyword evidence="5 8" id="KW-1133">Transmembrane helix</keyword>
<evidence type="ECO:0000313" key="10">
    <source>
        <dbReference type="Proteomes" id="UP000292447"/>
    </source>
</evidence>
<keyword evidence="3" id="KW-0408">Iron</keyword>
<evidence type="ECO:0000256" key="6">
    <source>
        <dbReference type="ARBA" id="ARBA00023136"/>
    </source>
</evidence>
<reference evidence="10" key="1">
    <citation type="submission" date="2019-03" db="EMBL/GenBank/DDBJ databases">
        <title>Snf2 controls pulcherriminic acid biosynthesis and connects pigmentation and antifungal activity of the yeast Metschnikowia pulcherrima.</title>
        <authorList>
            <person name="Gore-Lloyd D."/>
            <person name="Sumann I."/>
            <person name="Brachmann A.O."/>
            <person name="Schneeberger K."/>
            <person name="Ortiz-Merino R.A."/>
            <person name="Moreno-Beltran M."/>
            <person name="Schlaefli M."/>
            <person name="Kirner P."/>
            <person name="Santos Kron A."/>
            <person name="Wolfe K.H."/>
            <person name="Piel J."/>
            <person name="Ahrens C.H."/>
            <person name="Henk D."/>
            <person name="Freimoser F.M."/>
        </authorList>
    </citation>
    <scope>NUCLEOTIDE SEQUENCE [LARGE SCALE GENOMIC DNA]</scope>
    <source>
        <strain evidence="10">APC 1.2</strain>
    </source>
</reference>
<keyword evidence="3" id="KW-0406">Ion transport</keyword>
<dbReference type="Pfam" id="PF03239">
    <property type="entry name" value="FTR1"/>
    <property type="match status" value="1"/>
</dbReference>
<evidence type="ECO:0000256" key="8">
    <source>
        <dbReference type="SAM" id="Phobius"/>
    </source>
</evidence>
<dbReference type="GO" id="GO:0000329">
    <property type="term" value="C:fungal-type vacuole membrane"/>
    <property type="evidence" value="ECO:0007669"/>
    <property type="project" value="TreeGrafter"/>
</dbReference>
<evidence type="ECO:0000256" key="5">
    <source>
        <dbReference type="ARBA" id="ARBA00022989"/>
    </source>
</evidence>
<dbReference type="AlphaFoldDB" id="A0A4P6XMA7"/>
<feature type="transmembrane region" description="Helical" evidence="8">
    <location>
        <begin position="199"/>
        <end position="220"/>
    </location>
</feature>
<evidence type="ECO:0000256" key="2">
    <source>
        <dbReference type="ARBA" id="ARBA00008333"/>
    </source>
</evidence>
<feature type="transmembrane region" description="Helical" evidence="8">
    <location>
        <begin position="320"/>
        <end position="337"/>
    </location>
</feature>
<organism evidence="9 10">
    <name type="scientific">Metschnikowia aff. pulcherrima</name>
    <dbReference type="NCBI Taxonomy" id="2163413"/>
    <lineage>
        <taxon>Eukaryota</taxon>
        <taxon>Fungi</taxon>
        <taxon>Dikarya</taxon>
        <taxon>Ascomycota</taxon>
        <taxon>Saccharomycotina</taxon>
        <taxon>Pichiomycetes</taxon>
        <taxon>Metschnikowiaceae</taxon>
        <taxon>Metschnikowia</taxon>
    </lineage>
</organism>
<protein>
    <submittedName>
        <fullName evidence="9">High-affinity iron transporter</fullName>
    </submittedName>
</protein>
<feature type="compositionally biased region" description="Polar residues" evidence="7">
    <location>
        <begin position="379"/>
        <end position="392"/>
    </location>
</feature>
<keyword evidence="6 8" id="KW-0472">Membrane</keyword>
<name>A0A4P6XMA7_9ASCO</name>
<dbReference type="PANTHER" id="PTHR31632:SF7">
    <property type="entry name" value="IRON TRANSPORTER FTH1"/>
    <property type="match status" value="1"/>
</dbReference>
<feature type="region of interest" description="Disordered" evidence="7">
    <location>
        <begin position="369"/>
        <end position="392"/>
    </location>
</feature>
<dbReference type="STRING" id="2163413.A0A4P6XMA7"/>